<feature type="transmembrane region" description="Helical" evidence="1">
    <location>
        <begin position="185"/>
        <end position="207"/>
    </location>
</feature>
<organism evidence="2 3">
    <name type="scientific">Novosphingobium jiangmenense</name>
    <dbReference type="NCBI Taxonomy" id="2791981"/>
    <lineage>
        <taxon>Bacteria</taxon>
        <taxon>Pseudomonadati</taxon>
        <taxon>Pseudomonadota</taxon>
        <taxon>Alphaproteobacteria</taxon>
        <taxon>Sphingomonadales</taxon>
        <taxon>Sphingomonadaceae</taxon>
        <taxon>Novosphingobium</taxon>
    </lineage>
</organism>
<feature type="transmembrane region" description="Helical" evidence="1">
    <location>
        <begin position="24"/>
        <end position="42"/>
    </location>
</feature>
<keyword evidence="3" id="KW-1185">Reference proteome</keyword>
<dbReference type="EMBL" id="JADQDC010000020">
    <property type="protein sequence ID" value="MBF9153078.1"/>
    <property type="molecule type" value="Genomic_DNA"/>
</dbReference>
<feature type="transmembrane region" description="Helical" evidence="1">
    <location>
        <begin position="214"/>
        <end position="232"/>
    </location>
</feature>
<dbReference type="Proteomes" id="UP000600799">
    <property type="component" value="Unassembled WGS sequence"/>
</dbReference>
<evidence type="ECO:0008006" key="4">
    <source>
        <dbReference type="Google" id="ProtNLM"/>
    </source>
</evidence>
<sequence>MTEAAEPDRLDTLRLALRATLHELALLLLVLASFVSVVHCFFETGYLPQPFIWDPQDTFMDWFNTAYWANHRGAYSVWRSIYPPLSFVLLRLFSISSCYVTSSFAARDCDWLSIVTILASYVAAIAVSYLALRRNDPRTAVMRTLALAFGYRSLYALERGQLLIMCYIAMVVAFGFFATSRPVRAIAAALMINFKPYMLVTTFAWAIRRDWRQLELAAIATVLLYLATWAFVGGGSVAELLANTANWITFTSGDVVGEIYYSTSFNGLFGVIDSGRFPVLRYFRSDTYETFRFVLSTAMAVAQLTGVAALLLAWLQPKAVSITRLAAIALLISLTIRSPGGYTEMFLVFLVFMEPWRGFARIGSITIIYLNALNVDWQISTLPVIHATAWLSGKAVTAQFGIAVGQFTHPIGLLAVLMLLSLDTIREATLTYRTQRPQLSFGAAQAAA</sequence>
<feature type="transmembrane region" description="Helical" evidence="1">
    <location>
        <begin position="111"/>
        <end position="132"/>
    </location>
</feature>
<feature type="transmembrane region" description="Helical" evidence="1">
    <location>
        <begin position="400"/>
        <end position="420"/>
    </location>
</feature>
<proteinExistence type="predicted"/>
<name>A0ABS0HLE5_9SPHN</name>
<gene>
    <name evidence="2" type="ORF">I2488_18910</name>
</gene>
<keyword evidence="1" id="KW-1133">Transmembrane helix</keyword>
<keyword evidence="1" id="KW-0472">Membrane</keyword>
<evidence type="ECO:0000256" key="1">
    <source>
        <dbReference type="SAM" id="Phobius"/>
    </source>
</evidence>
<feature type="transmembrane region" description="Helical" evidence="1">
    <location>
        <begin position="327"/>
        <end position="352"/>
    </location>
</feature>
<protein>
    <recommendedName>
        <fullName evidence="4">DUF2029 domain-containing protein</fullName>
    </recommendedName>
</protein>
<dbReference type="RefSeq" id="WP_196277344.1">
    <property type="nucleotide sequence ID" value="NZ_JADQDC010000020.1"/>
</dbReference>
<feature type="transmembrane region" description="Helical" evidence="1">
    <location>
        <begin position="162"/>
        <end position="179"/>
    </location>
</feature>
<evidence type="ECO:0000313" key="2">
    <source>
        <dbReference type="EMBL" id="MBF9153078.1"/>
    </source>
</evidence>
<reference evidence="2 3" key="1">
    <citation type="submission" date="2020-11" db="EMBL/GenBank/DDBJ databases">
        <title>The genome sequence of Novosphingobium sp. 1Y9A.</title>
        <authorList>
            <person name="Liu Y."/>
        </authorList>
    </citation>
    <scope>NUCLEOTIDE SEQUENCE [LARGE SCALE GENOMIC DNA]</scope>
    <source>
        <strain evidence="2 3">1Y9A</strain>
    </source>
</reference>
<accession>A0ABS0HLE5</accession>
<feature type="transmembrane region" description="Helical" evidence="1">
    <location>
        <begin position="293"/>
        <end position="315"/>
    </location>
</feature>
<comment type="caution">
    <text evidence="2">The sequence shown here is derived from an EMBL/GenBank/DDBJ whole genome shotgun (WGS) entry which is preliminary data.</text>
</comment>
<evidence type="ECO:0000313" key="3">
    <source>
        <dbReference type="Proteomes" id="UP000600799"/>
    </source>
</evidence>
<keyword evidence="1" id="KW-0812">Transmembrane</keyword>